<dbReference type="AlphaFoldDB" id="A0A159Z655"/>
<gene>
    <name evidence="1" type="ORF">AKL17_3573</name>
</gene>
<dbReference type="EMBL" id="CP012661">
    <property type="protein sequence ID" value="AMY70797.1"/>
    <property type="molecule type" value="Genomic_DNA"/>
</dbReference>
<evidence type="ECO:0000313" key="1">
    <source>
        <dbReference type="EMBL" id="AMY70797.1"/>
    </source>
</evidence>
<keyword evidence="2" id="KW-1185">Reference proteome</keyword>
<sequence length="78" mass="9248">MLSKIMCLGRSIKLIREGNFCTVQCFKTELAHGALHACIVDRYIRRGFSFYYFARIFHMVSRRYGSRNNYITAFREVL</sequence>
<reference evidence="1 2" key="1">
    <citation type="submission" date="2015-09" db="EMBL/GenBank/DDBJ databases">
        <title>Complete genome sequence of Defluviimonas alba cai42t isolated from an oilfield in Xinjiang.</title>
        <authorList>
            <person name="Geng S."/>
            <person name="Pan X."/>
            <person name="Wu X."/>
        </authorList>
    </citation>
    <scope>NUCLEOTIDE SEQUENCE [LARGE SCALE GENOMIC DNA]</scope>
    <source>
        <strain evidence="2">cai42</strain>
    </source>
</reference>
<dbReference type="KEGG" id="daa:AKL17_3573"/>
<dbReference type="Proteomes" id="UP000076128">
    <property type="component" value="Chromosome"/>
</dbReference>
<evidence type="ECO:0000313" key="2">
    <source>
        <dbReference type="Proteomes" id="UP000076128"/>
    </source>
</evidence>
<protein>
    <submittedName>
        <fullName evidence="1">Uncharacterized protein</fullName>
    </submittedName>
</protein>
<name>A0A159Z655_9RHOB</name>
<proteinExistence type="predicted"/>
<accession>A0A159Z655</accession>
<organism evidence="1 2">
    <name type="scientific">Frigidibacter mobilis</name>
    <dbReference type="NCBI Taxonomy" id="1335048"/>
    <lineage>
        <taxon>Bacteria</taxon>
        <taxon>Pseudomonadati</taxon>
        <taxon>Pseudomonadota</taxon>
        <taxon>Alphaproteobacteria</taxon>
        <taxon>Rhodobacterales</taxon>
        <taxon>Paracoccaceae</taxon>
        <taxon>Frigidibacter</taxon>
    </lineage>
</organism>